<gene>
    <name evidence="2" type="ORF">ILT43_02720</name>
</gene>
<proteinExistence type="predicted"/>
<evidence type="ECO:0008006" key="4">
    <source>
        <dbReference type="Google" id="ProtNLM"/>
    </source>
</evidence>
<comment type="caution">
    <text evidence="2">The sequence shown here is derived from an EMBL/GenBank/DDBJ whole genome shotgun (WGS) entry which is preliminary data.</text>
</comment>
<dbReference type="Proteomes" id="UP000763641">
    <property type="component" value="Unassembled WGS sequence"/>
</dbReference>
<dbReference type="EMBL" id="JAFEMC010000001">
    <property type="protein sequence ID" value="MBM6575269.1"/>
    <property type="molecule type" value="Genomic_DNA"/>
</dbReference>
<evidence type="ECO:0000313" key="3">
    <source>
        <dbReference type="Proteomes" id="UP000763641"/>
    </source>
</evidence>
<feature type="signal peptide" evidence="1">
    <location>
        <begin position="1"/>
        <end position="23"/>
    </location>
</feature>
<feature type="chain" id="PRO_5045205019" description="UrcA family protein" evidence="1">
    <location>
        <begin position="24"/>
        <end position="95"/>
    </location>
</feature>
<keyword evidence="3" id="KW-1185">Reference proteome</keyword>
<sequence>MFKVRGIPVVAIVTALWCAPVAAQLDPAMIAQGQVLSGTARGYAERGGVRDDGGRGSPDKTARICGQVPKVRARLGAKNPRYLELARLCRKAGYP</sequence>
<reference evidence="2 3" key="1">
    <citation type="submission" date="2020-12" db="EMBL/GenBank/DDBJ databases">
        <title>Sphingomonas sp.</title>
        <authorList>
            <person name="Kim M.K."/>
        </authorList>
    </citation>
    <scope>NUCLEOTIDE SEQUENCE [LARGE SCALE GENOMIC DNA]</scope>
    <source>
        <strain evidence="2 3">BT552</strain>
    </source>
</reference>
<name>A0ABS2D2Z3_9SPHN</name>
<protein>
    <recommendedName>
        <fullName evidence="4">UrcA family protein</fullName>
    </recommendedName>
</protein>
<dbReference type="RefSeq" id="WP_204194013.1">
    <property type="nucleotide sequence ID" value="NZ_JAFEMC010000001.1"/>
</dbReference>
<accession>A0ABS2D2Z3</accession>
<keyword evidence="1" id="KW-0732">Signal</keyword>
<evidence type="ECO:0000256" key="1">
    <source>
        <dbReference type="SAM" id="SignalP"/>
    </source>
</evidence>
<evidence type="ECO:0000313" key="2">
    <source>
        <dbReference type="EMBL" id="MBM6575269.1"/>
    </source>
</evidence>
<organism evidence="2 3">
    <name type="scientific">Sphingomonas longa</name>
    <dbReference type="NCBI Taxonomy" id="2778730"/>
    <lineage>
        <taxon>Bacteria</taxon>
        <taxon>Pseudomonadati</taxon>
        <taxon>Pseudomonadota</taxon>
        <taxon>Alphaproteobacteria</taxon>
        <taxon>Sphingomonadales</taxon>
        <taxon>Sphingomonadaceae</taxon>
        <taxon>Sphingomonas</taxon>
    </lineage>
</organism>